<dbReference type="InterPro" id="IPR055348">
    <property type="entry name" value="DctQ"/>
</dbReference>
<dbReference type="PATRIC" id="fig|1121405.3.peg.1281"/>
<evidence type="ECO:0000256" key="6">
    <source>
        <dbReference type="ARBA" id="ARBA00022989"/>
    </source>
</evidence>
<dbReference type="GO" id="GO:0005886">
    <property type="term" value="C:plasma membrane"/>
    <property type="evidence" value="ECO:0007669"/>
    <property type="project" value="UniProtKB-SubCell"/>
</dbReference>
<dbReference type="InterPro" id="IPR007387">
    <property type="entry name" value="TRAP_DctQ"/>
</dbReference>
<evidence type="ECO:0000256" key="2">
    <source>
        <dbReference type="ARBA" id="ARBA00022448"/>
    </source>
</evidence>
<organism evidence="11 12">
    <name type="scientific">Desulfococcus multivorans DSM 2059</name>
    <dbReference type="NCBI Taxonomy" id="1121405"/>
    <lineage>
        <taxon>Bacteria</taxon>
        <taxon>Pseudomonadati</taxon>
        <taxon>Thermodesulfobacteriota</taxon>
        <taxon>Desulfobacteria</taxon>
        <taxon>Desulfobacterales</taxon>
        <taxon>Desulfococcaceae</taxon>
        <taxon>Desulfococcus</taxon>
    </lineage>
</organism>
<evidence type="ECO:0000259" key="10">
    <source>
        <dbReference type="Pfam" id="PF04290"/>
    </source>
</evidence>
<feature type="transmembrane region" description="Helical" evidence="9">
    <location>
        <begin position="129"/>
        <end position="152"/>
    </location>
</feature>
<dbReference type="PANTHER" id="PTHR35011">
    <property type="entry name" value="2,3-DIKETO-L-GULONATE TRAP TRANSPORTER SMALL PERMEASE PROTEIN YIAM"/>
    <property type="match status" value="1"/>
</dbReference>
<evidence type="ECO:0000256" key="9">
    <source>
        <dbReference type="SAM" id="Phobius"/>
    </source>
</evidence>
<keyword evidence="4" id="KW-0997">Cell inner membrane</keyword>
<comment type="subcellular location">
    <subcellularLocation>
        <location evidence="1">Cell inner membrane</location>
        <topology evidence="1">Multi-pass membrane protein</topology>
    </subcellularLocation>
</comment>
<evidence type="ECO:0000256" key="7">
    <source>
        <dbReference type="ARBA" id="ARBA00023136"/>
    </source>
</evidence>
<keyword evidence="3" id="KW-1003">Cell membrane</keyword>
<dbReference type="STRING" id="897.B2D07_00175"/>
<dbReference type="GO" id="GO:0015740">
    <property type="term" value="P:C4-dicarboxylate transport"/>
    <property type="evidence" value="ECO:0007669"/>
    <property type="project" value="TreeGrafter"/>
</dbReference>
<protein>
    <submittedName>
        <fullName evidence="11">Tripartite ATP-independent periplasmic transporter DctQ component</fullName>
    </submittedName>
</protein>
<dbReference type="GO" id="GO:0022857">
    <property type="term" value="F:transmembrane transporter activity"/>
    <property type="evidence" value="ECO:0007669"/>
    <property type="project" value="TreeGrafter"/>
</dbReference>
<feature type="transmembrane region" description="Helical" evidence="9">
    <location>
        <begin position="45"/>
        <end position="66"/>
    </location>
</feature>
<sequence length="161" mass="17924">MKVFWKIIQSVSDGMKSVGALFLVGMTLLTCVDVVGRFFKHPVFGSVELVTLMGVFGVAFSLPFTHDTKGHIGVELFVSRLSRKTRILIDICTACCSLGFFGLVTWRMIDYALKMKKSGEVSMNLELPEYLTLVVTAFCFGMLSLVVIKGLVDNIERIKEK</sequence>
<evidence type="ECO:0000256" key="3">
    <source>
        <dbReference type="ARBA" id="ARBA00022475"/>
    </source>
</evidence>
<feature type="transmembrane region" description="Helical" evidence="9">
    <location>
        <begin position="20"/>
        <end position="39"/>
    </location>
</feature>
<evidence type="ECO:0000256" key="8">
    <source>
        <dbReference type="ARBA" id="ARBA00038436"/>
    </source>
</evidence>
<dbReference type="eggNOG" id="COG3090">
    <property type="taxonomic scope" value="Bacteria"/>
</dbReference>
<proteinExistence type="inferred from homology"/>
<evidence type="ECO:0000256" key="5">
    <source>
        <dbReference type="ARBA" id="ARBA00022692"/>
    </source>
</evidence>
<dbReference type="EMBL" id="ATHJ01000071">
    <property type="protein sequence ID" value="EPR41826.1"/>
    <property type="molecule type" value="Genomic_DNA"/>
</dbReference>
<reference evidence="11 12" key="1">
    <citation type="journal article" date="2013" name="Genome Announc.">
        <title>Draft genome sequences for three mercury-methylating, sulfate-reducing bacteria.</title>
        <authorList>
            <person name="Brown S.D."/>
            <person name="Hurt R.A.Jr."/>
            <person name="Gilmour C.C."/>
            <person name="Elias D.A."/>
        </authorList>
    </citation>
    <scope>NUCLEOTIDE SEQUENCE [LARGE SCALE GENOMIC DNA]</scope>
    <source>
        <strain evidence="11 12">DSM 2059</strain>
    </source>
</reference>
<dbReference type="Pfam" id="PF04290">
    <property type="entry name" value="DctQ"/>
    <property type="match status" value="1"/>
</dbReference>
<dbReference type="AlphaFoldDB" id="S7TXM9"/>
<keyword evidence="6 9" id="KW-1133">Transmembrane helix</keyword>
<feature type="domain" description="Tripartite ATP-independent periplasmic transporters DctQ component" evidence="10">
    <location>
        <begin position="26"/>
        <end position="155"/>
    </location>
</feature>
<dbReference type="Proteomes" id="UP000014977">
    <property type="component" value="Unassembled WGS sequence"/>
</dbReference>
<comment type="caution">
    <text evidence="11">The sequence shown here is derived from an EMBL/GenBank/DDBJ whole genome shotgun (WGS) entry which is preliminary data.</text>
</comment>
<keyword evidence="7 9" id="KW-0472">Membrane</keyword>
<evidence type="ECO:0000313" key="12">
    <source>
        <dbReference type="Proteomes" id="UP000014977"/>
    </source>
</evidence>
<dbReference type="PANTHER" id="PTHR35011:SF10">
    <property type="entry name" value="TRAP TRANSPORTER SMALL PERMEASE PROTEIN"/>
    <property type="match status" value="1"/>
</dbReference>
<evidence type="ECO:0000313" key="11">
    <source>
        <dbReference type="EMBL" id="EPR41826.1"/>
    </source>
</evidence>
<comment type="similarity">
    <text evidence="8">Belongs to the TRAP transporter small permease family.</text>
</comment>
<gene>
    <name evidence="11" type="ORF">dsmv_1825</name>
</gene>
<accession>S7TXM9</accession>
<keyword evidence="2" id="KW-0813">Transport</keyword>
<keyword evidence="5 9" id="KW-0812">Transmembrane</keyword>
<keyword evidence="12" id="KW-1185">Reference proteome</keyword>
<evidence type="ECO:0000256" key="1">
    <source>
        <dbReference type="ARBA" id="ARBA00004429"/>
    </source>
</evidence>
<name>S7TXM9_DESML</name>
<feature type="transmembrane region" description="Helical" evidence="9">
    <location>
        <begin position="87"/>
        <end position="109"/>
    </location>
</feature>
<evidence type="ECO:0000256" key="4">
    <source>
        <dbReference type="ARBA" id="ARBA00022519"/>
    </source>
</evidence>